<sequence>MSSQEHMPSKLPEIGEGRLDTDSEDQKVAFSMTINKSQGQTQGQHTFGHAMFSHGTGRRTYILPHAWASSRRGHDPDTVVSNGPLLDPLFDILPEPVADPHAGARSLRRRRRGGPGVGRCSTRVGRRPAGHAADRRWSDAGGRRPDQAHASVTRVGGGLSAPADR</sequence>
<dbReference type="Proteomes" id="UP000299102">
    <property type="component" value="Unassembled WGS sequence"/>
</dbReference>
<keyword evidence="3" id="KW-1185">Reference proteome</keyword>
<dbReference type="EMBL" id="BGZK01002387">
    <property type="protein sequence ID" value="GBP93512.1"/>
    <property type="molecule type" value="Genomic_DNA"/>
</dbReference>
<evidence type="ECO:0000256" key="1">
    <source>
        <dbReference type="SAM" id="MobiDB-lite"/>
    </source>
</evidence>
<evidence type="ECO:0000313" key="2">
    <source>
        <dbReference type="EMBL" id="GBP93512.1"/>
    </source>
</evidence>
<proteinExistence type="predicted"/>
<protein>
    <submittedName>
        <fullName evidence="2">Uncharacterized protein</fullName>
    </submittedName>
</protein>
<dbReference type="AlphaFoldDB" id="A0A4C2A178"/>
<accession>A0A4C2A178</accession>
<reference evidence="2 3" key="1">
    <citation type="journal article" date="2019" name="Commun. Biol.">
        <title>The bagworm genome reveals a unique fibroin gene that provides high tensile strength.</title>
        <authorList>
            <person name="Kono N."/>
            <person name="Nakamura H."/>
            <person name="Ohtoshi R."/>
            <person name="Tomita M."/>
            <person name="Numata K."/>
            <person name="Arakawa K."/>
        </authorList>
    </citation>
    <scope>NUCLEOTIDE SEQUENCE [LARGE SCALE GENOMIC DNA]</scope>
</reference>
<gene>
    <name evidence="2" type="ORF">EVAR_98264_1</name>
</gene>
<feature type="compositionally biased region" description="Basic and acidic residues" evidence="1">
    <location>
        <begin position="132"/>
        <end position="147"/>
    </location>
</feature>
<feature type="region of interest" description="Disordered" evidence="1">
    <location>
        <begin position="97"/>
        <end position="165"/>
    </location>
</feature>
<name>A0A4C2A178_EUMVA</name>
<comment type="caution">
    <text evidence="2">The sequence shown here is derived from an EMBL/GenBank/DDBJ whole genome shotgun (WGS) entry which is preliminary data.</text>
</comment>
<evidence type="ECO:0000313" key="3">
    <source>
        <dbReference type="Proteomes" id="UP000299102"/>
    </source>
</evidence>
<organism evidence="2 3">
    <name type="scientific">Eumeta variegata</name>
    <name type="common">Bagworm moth</name>
    <name type="synonym">Eumeta japonica</name>
    <dbReference type="NCBI Taxonomy" id="151549"/>
    <lineage>
        <taxon>Eukaryota</taxon>
        <taxon>Metazoa</taxon>
        <taxon>Ecdysozoa</taxon>
        <taxon>Arthropoda</taxon>
        <taxon>Hexapoda</taxon>
        <taxon>Insecta</taxon>
        <taxon>Pterygota</taxon>
        <taxon>Neoptera</taxon>
        <taxon>Endopterygota</taxon>
        <taxon>Lepidoptera</taxon>
        <taxon>Glossata</taxon>
        <taxon>Ditrysia</taxon>
        <taxon>Tineoidea</taxon>
        <taxon>Psychidae</taxon>
        <taxon>Oiketicinae</taxon>
        <taxon>Eumeta</taxon>
    </lineage>
</organism>
<feature type="region of interest" description="Disordered" evidence="1">
    <location>
        <begin position="1"/>
        <end position="20"/>
    </location>
</feature>